<accession>A0A7V8GMU8</accession>
<dbReference type="EMBL" id="MWIP01000005">
    <property type="protein sequence ID" value="KAF1686669.1"/>
    <property type="molecule type" value="Genomic_DNA"/>
</dbReference>
<organism evidence="1 2">
    <name type="scientific">Pseudoxanthomonas broegbernensis</name>
    <dbReference type="NCBI Taxonomy" id="83619"/>
    <lineage>
        <taxon>Bacteria</taxon>
        <taxon>Pseudomonadati</taxon>
        <taxon>Pseudomonadota</taxon>
        <taxon>Gammaproteobacteria</taxon>
        <taxon>Lysobacterales</taxon>
        <taxon>Lysobacteraceae</taxon>
        <taxon>Pseudoxanthomonas</taxon>
    </lineage>
</organism>
<keyword evidence="2" id="KW-1185">Reference proteome</keyword>
<evidence type="ECO:0000313" key="1">
    <source>
        <dbReference type="EMBL" id="KAF1686669.1"/>
    </source>
</evidence>
<dbReference type="Proteomes" id="UP000462066">
    <property type="component" value="Unassembled WGS sequence"/>
</dbReference>
<gene>
    <name evidence="1" type="ORF">B1992_07115</name>
</gene>
<comment type="caution">
    <text evidence="1">The sequence shown here is derived from an EMBL/GenBank/DDBJ whole genome shotgun (WGS) entry which is preliminary data.</text>
</comment>
<dbReference type="AlphaFoldDB" id="A0A7V8GMU8"/>
<dbReference type="InterPro" id="IPR029045">
    <property type="entry name" value="ClpP/crotonase-like_dom_sf"/>
</dbReference>
<proteinExistence type="predicted"/>
<name>A0A7V8GMU8_9GAMM</name>
<evidence type="ECO:0000313" key="2">
    <source>
        <dbReference type="Proteomes" id="UP000462066"/>
    </source>
</evidence>
<reference evidence="1 2" key="1">
    <citation type="submission" date="2017-10" db="EMBL/GenBank/DDBJ databases">
        <title>Whole genome sequencing of Pseudoxanthomonas broegbernensis DSM 12573(T).</title>
        <authorList>
            <person name="Kumar S."/>
            <person name="Bansal K."/>
            <person name="Kaur A."/>
            <person name="Patil P."/>
            <person name="Sharma S."/>
            <person name="Patil P.B."/>
        </authorList>
    </citation>
    <scope>NUCLEOTIDE SEQUENCE [LARGE SCALE GENOMIC DNA]</scope>
    <source>
        <strain evidence="1 2">DSM 12573</strain>
    </source>
</reference>
<dbReference type="RefSeq" id="WP_162310787.1">
    <property type="nucleotide sequence ID" value="NZ_JACHGU010000001.1"/>
</dbReference>
<protein>
    <submittedName>
        <fullName evidence="1">Uncharacterized protein</fullName>
    </submittedName>
</protein>
<sequence>MARCLLAACVVPAAWADEAAQVHLRGETIVYRGDLSDEANARVRALLDGGHAIRWLEITSGGGDIALGMDLGELVRDHALGVAVRDYCASSCANYVFPAGKRKRLPADSVVVWHGSAIQAGIDDIATMDFSQVERQMGRALGDEEKAALAAQAGLSAHFDGLRQRQEAFYAAIGVDPRVTVFGQDVGCDCEWTVPVEDMRRFGIDAVEAPDGYGAHLRPKGRAVALLRLEDYPDYAAGAGTPRPHAAAGE</sequence>
<dbReference type="SUPFAM" id="SSF52096">
    <property type="entry name" value="ClpP/crotonase"/>
    <property type="match status" value="1"/>
</dbReference>